<evidence type="ECO:0000313" key="1">
    <source>
        <dbReference type="EMBL" id="MFE1353568.1"/>
    </source>
</evidence>
<name>A0ABW6GLY5_9ACTN</name>
<evidence type="ECO:0000313" key="2">
    <source>
        <dbReference type="Proteomes" id="UP001599542"/>
    </source>
</evidence>
<accession>A0ABW6GLY5</accession>
<keyword evidence="2" id="KW-1185">Reference proteome</keyword>
<protein>
    <recommendedName>
        <fullName evidence="3">Ankyrin repeat domain-containing protein</fullName>
    </recommendedName>
</protein>
<comment type="caution">
    <text evidence="1">The sequence shown here is derived from an EMBL/GenBank/DDBJ whole genome shotgun (WGS) entry which is preliminary data.</text>
</comment>
<proteinExistence type="predicted"/>
<dbReference type="Proteomes" id="UP001599542">
    <property type="component" value="Unassembled WGS sequence"/>
</dbReference>
<dbReference type="SUPFAM" id="SSF48403">
    <property type="entry name" value="Ankyrin repeat"/>
    <property type="match status" value="1"/>
</dbReference>
<evidence type="ECO:0008006" key="3">
    <source>
        <dbReference type="Google" id="ProtNLM"/>
    </source>
</evidence>
<sequence length="178" mass="18666">MDIVHAAQTGSHDGFLAGYRPSLANAGANGRSVLTGALTNVDPGARLAIATRLLDDGADPRATTDGGANTLHALLGNARLDPAAEAPLLRRLLDGGADVNAVAEGYGTPLQLLVSQFAYTDEALAPFYRVLFARDDLDLLRTGAFARSTYATAAGSRRRAALRARMERYLDARGGTRG</sequence>
<reference evidence="1 2" key="1">
    <citation type="submission" date="2024-09" db="EMBL/GenBank/DDBJ databases">
        <title>The Natural Products Discovery Center: Release of the First 8490 Sequenced Strains for Exploring Actinobacteria Biosynthetic Diversity.</title>
        <authorList>
            <person name="Kalkreuter E."/>
            <person name="Kautsar S.A."/>
            <person name="Yang D."/>
            <person name="Bader C.D."/>
            <person name="Teijaro C.N."/>
            <person name="Fluegel L."/>
            <person name="Davis C.M."/>
            <person name="Simpson J.R."/>
            <person name="Lauterbach L."/>
            <person name="Steele A.D."/>
            <person name="Gui C."/>
            <person name="Meng S."/>
            <person name="Li G."/>
            <person name="Viehrig K."/>
            <person name="Ye F."/>
            <person name="Su P."/>
            <person name="Kiefer A.F."/>
            <person name="Nichols A."/>
            <person name="Cepeda A.J."/>
            <person name="Yan W."/>
            <person name="Fan B."/>
            <person name="Jiang Y."/>
            <person name="Adhikari A."/>
            <person name="Zheng C.-J."/>
            <person name="Schuster L."/>
            <person name="Cowan T.M."/>
            <person name="Smanski M.J."/>
            <person name="Chevrette M.G."/>
            <person name="De Carvalho L.P.S."/>
            <person name="Shen B."/>
        </authorList>
    </citation>
    <scope>NUCLEOTIDE SEQUENCE [LARGE SCALE GENOMIC DNA]</scope>
    <source>
        <strain evidence="1 2">NPDC058753</strain>
    </source>
</reference>
<organism evidence="1 2">
    <name type="scientific">Kitasatospora phosalacinea</name>
    <dbReference type="NCBI Taxonomy" id="2065"/>
    <lineage>
        <taxon>Bacteria</taxon>
        <taxon>Bacillati</taxon>
        <taxon>Actinomycetota</taxon>
        <taxon>Actinomycetes</taxon>
        <taxon>Kitasatosporales</taxon>
        <taxon>Streptomycetaceae</taxon>
        <taxon>Kitasatospora</taxon>
    </lineage>
</organism>
<dbReference type="Gene3D" id="1.25.40.20">
    <property type="entry name" value="Ankyrin repeat-containing domain"/>
    <property type="match status" value="1"/>
</dbReference>
<dbReference type="RefSeq" id="WP_380315494.1">
    <property type="nucleotide sequence ID" value="NZ_JBHYPW010000001.1"/>
</dbReference>
<dbReference type="EMBL" id="JBHYPX010000030">
    <property type="protein sequence ID" value="MFE1353568.1"/>
    <property type="molecule type" value="Genomic_DNA"/>
</dbReference>
<dbReference type="InterPro" id="IPR036770">
    <property type="entry name" value="Ankyrin_rpt-contain_sf"/>
</dbReference>
<gene>
    <name evidence="1" type="ORF">ACFW6T_16430</name>
</gene>